<keyword evidence="3" id="KW-1185">Reference proteome</keyword>
<evidence type="ECO:0000256" key="1">
    <source>
        <dbReference type="SAM" id="MobiDB-lite"/>
    </source>
</evidence>
<name>A0A4C1UFA8_EUMVA</name>
<protein>
    <submittedName>
        <fullName evidence="2">Uncharacterized protein</fullName>
    </submittedName>
</protein>
<proteinExistence type="predicted"/>
<dbReference type="EMBL" id="BGZK01000169">
    <property type="protein sequence ID" value="GBP25121.1"/>
    <property type="molecule type" value="Genomic_DNA"/>
</dbReference>
<evidence type="ECO:0000313" key="2">
    <source>
        <dbReference type="EMBL" id="GBP25121.1"/>
    </source>
</evidence>
<evidence type="ECO:0000313" key="3">
    <source>
        <dbReference type="Proteomes" id="UP000299102"/>
    </source>
</evidence>
<comment type="caution">
    <text evidence="2">The sequence shown here is derived from an EMBL/GenBank/DDBJ whole genome shotgun (WGS) entry which is preliminary data.</text>
</comment>
<accession>A0A4C1UFA8</accession>
<dbReference type="Proteomes" id="UP000299102">
    <property type="component" value="Unassembled WGS sequence"/>
</dbReference>
<dbReference type="AlphaFoldDB" id="A0A4C1UFA8"/>
<feature type="region of interest" description="Disordered" evidence="1">
    <location>
        <begin position="47"/>
        <end position="77"/>
    </location>
</feature>
<gene>
    <name evidence="2" type="ORF">EVAR_19602_1</name>
</gene>
<sequence length="77" mass="8711">MSCIDQKVVGPLACRITYLYHGDTLPNRVLYTIHTSETVAESILTTSPLPSTESGHHETRRRLHRIGAGAKERRVRR</sequence>
<reference evidence="2 3" key="1">
    <citation type="journal article" date="2019" name="Commun. Biol.">
        <title>The bagworm genome reveals a unique fibroin gene that provides high tensile strength.</title>
        <authorList>
            <person name="Kono N."/>
            <person name="Nakamura H."/>
            <person name="Ohtoshi R."/>
            <person name="Tomita M."/>
            <person name="Numata K."/>
            <person name="Arakawa K."/>
        </authorList>
    </citation>
    <scope>NUCLEOTIDE SEQUENCE [LARGE SCALE GENOMIC DNA]</scope>
</reference>
<organism evidence="2 3">
    <name type="scientific">Eumeta variegata</name>
    <name type="common">Bagworm moth</name>
    <name type="synonym">Eumeta japonica</name>
    <dbReference type="NCBI Taxonomy" id="151549"/>
    <lineage>
        <taxon>Eukaryota</taxon>
        <taxon>Metazoa</taxon>
        <taxon>Ecdysozoa</taxon>
        <taxon>Arthropoda</taxon>
        <taxon>Hexapoda</taxon>
        <taxon>Insecta</taxon>
        <taxon>Pterygota</taxon>
        <taxon>Neoptera</taxon>
        <taxon>Endopterygota</taxon>
        <taxon>Lepidoptera</taxon>
        <taxon>Glossata</taxon>
        <taxon>Ditrysia</taxon>
        <taxon>Tineoidea</taxon>
        <taxon>Psychidae</taxon>
        <taxon>Oiketicinae</taxon>
        <taxon>Eumeta</taxon>
    </lineage>
</organism>